<evidence type="ECO:0000256" key="1">
    <source>
        <dbReference type="SAM" id="Phobius"/>
    </source>
</evidence>
<protein>
    <submittedName>
        <fullName evidence="2">Uncharacterized protein</fullName>
    </submittedName>
</protein>
<keyword evidence="1" id="KW-1133">Transmembrane helix</keyword>
<dbReference type="Proteomes" id="UP000316471">
    <property type="component" value="Unassembled WGS sequence"/>
</dbReference>
<dbReference type="RefSeq" id="WP_158636295.1">
    <property type="nucleotide sequence ID" value="NZ_VLKP01000005.1"/>
</dbReference>
<organism evidence="2 3">
    <name type="scientific">Aerolutibacter ruishenii</name>
    <dbReference type="NCBI Taxonomy" id="686800"/>
    <lineage>
        <taxon>Bacteria</taxon>
        <taxon>Pseudomonadati</taxon>
        <taxon>Pseudomonadota</taxon>
        <taxon>Gammaproteobacteria</taxon>
        <taxon>Lysobacterales</taxon>
        <taxon>Lysobacteraceae</taxon>
        <taxon>Aerolutibacter</taxon>
    </lineage>
</organism>
<sequence length="49" mass="5068">MSTPKGRRSDRVERVLRGLLGLALMAAVAWAWMNGGPAHPSGAAGALLP</sequence>
<name>A0A562LV74_9GAMM</name>
<feature type="transmembrane region" description="Helical" evidence="1">
    <location>
        <begin position="15"/>
        <end position="33"/>
    </location>
</feature>
<comment type="caution">
    <text evidence="2">The sequence shown here is derived from an EMBL/GenBank/DDBJ whole genome shotgun (WGS) entry which is preliminary data.</text>
</comment>
<keyword evidence="3" id="KW-1185">Reference proteome</keyword>
<proteinExistence type="predicted"/>
<reference evidence="2 3" key="1">
    <citation type="journal article" date="2015" name="Stand. Genomic Sci.">
        <title>Genomic Encyclopedia of Bacterial and Archaeal Type Strains, Phase III: the genomes of soil and plant-associated and newly described type strains.</title>
        <authorList>
            <person name="Whitman W.B."/>
            <person name="Woyke T."/>
            <person name="Klenk H.P."/>
            <person name="Zhou Y."/>
            <person name="Lilburn T.G."/>
            <person name="Beck B.J."/>
            <person name="De Vos P."/>
            <person name="Vandamme P."/>
            <person name="Eisen J.A."/>
            <person name="Garrity G."/>
            <person name="Hugenholtz P."/>
            <person name="Kyrpides N.C."/>
        </authorList>
    </citation>
    <scope>NUCLEOTIDE SEQUENCE [LARGE SCALE GENOMIC DNA]</scope>
    <source>
        <strain evidence="2 3">CGMCC 1.10136</strain>
    </source>
</reference>
<accession>A0A562LV74</accession>
<evidence type="ECO:0000313" key="2">
    <source>
        <dbReference type="EMBL" id="TWI11549.1"/>
    </source>
</evidence>
<dbReference type="AlphaFoldDB" id="A0A562LV74"/>
<keyword evidence="1" id="KW-0472">Membrane</keyword>
<keyword evidence="1" id="KW-0812">Transmembrane</keyword>
<gene>
    <name evidence="2" type="ORF">IP93_01446</name>
</gene>
<evidence type="ECO:0000313" key="3">
    <source>
        <dbReference type="Proteomes" id="UP000316471"/>
    </source>
</evidence>
<dbReference type="EMBL" id="VLKP01000005">
    <property type="protein sequence ID" value="TWI11549.1"/>
    <property type="molecule type" value="Genomic_DNA"/>
</dbReference>